<evidence type="ECO:0000313" key="1">
    <source>
        <dbReference type="EMBL" id="NVN51316.1"/>
    </source>
</evidence>
<evidence type="ECO:0000313" key="2">
    <source>
        <dbReference type="Proteomes" id="UP000570517"/>
    </source>
</evidence>
<comment type="caution">
    <text evidence="1">The sequence shown here is derived from an EMBL/GenBank/DDBJ whole genome shotgun (WGS) entry which is preliminary data.</text>
</comment>
<name>A0A850PUS4_9MYCO</name>
<accession>A0A850PUS4</accession>
<gene>
    <name evidence="1" type="ORF">HLY00_1058</name>
</gene>
<keyword evidence="2" id="KW-1185">Reference proteome</keyword>
<proteinExistence type="predicted"/>
<organism evidence="1 2">
    <name type="scientific">Mycolicibacterium hippocampi</name>
    <dbReference type="NCBI Taxonomy" id="659824"/>
    <lineage>
        <taxon>Bacteria</taxon>
        <taxon>Bacillati</taxon>
        <taxon>Actinomycetota</taxon>
        <taxon>Actinomycetes</taxon>
        <taxon>Mycobacteriales</taxon>
        <taxon>Mycobacteriaceae</taxon>
        <taxon>Mycolicibacterium</taxon>
    </lineage>
</organism>
<dbReference type="Proteomes" id="UP000570517">
    <property type="component" value="Unassembled WGS sequence"/>
</dbReference>
<protein>
    <recommendedName>
        <fullName evidence="3">Head-to-tail stopper</fullName>
    </recommendedName>
</protein>
<reference evidence="1 2" key="1">
    <citation type="submission" date="2020-05" db="EMBL/GenBank/DDBJ databases">
        <title>Draft genome sequence of Mycobacterium hippocampi DL, isolated from European seabass, Dicentrarchus labrax, reared in fish farms.</title>
        <authorList>
            <person name="Stathopoulou P."/>
            <person name="Asimakis E."/>
            <person name="Tzokas K."/>
            <person name="Batargias C."/>
            <person name="Tsiamis G."/>
        </authorList>
    </citation>
    <scope>NUCLEOTIDE SEQUENCE [LARGE SCALE GENOMIC DNA]</scope>
    <source>
        <strain evidence="1 2">DL</strain>
    </source>
</reference>
<evidence type="ECO:0008006" key="3">
    <source>
        <dbReference type="Google" id="ProtNLM"/>
    </source>
</evidence>
<dbReference type="AlphaFoldDB" id="A0A850PUS4"/>
<sequence length="118" mass="13389">MSLLDAGTETVTVYPEEEYTDEDGTTIRTRPSATGIPALARIEPANQSGTSARRAEQANVGFQTEEVYSLKFPRSFPHVLGLRSQVEWRGQRWSVFGFPVYRTRSRSTAHLSYTIKRY</sequence>
<dbReference type="EMBL" id="JABFYL010000035">
    <property type="protein sequence ID" value="NVN51316.1"/>
    <property type="molecule type" value="Genomic_DNA"/>
</dbReference>